<evidence type="ECO:0000313" key="1">
    <source>
        <dbReference type="EMBL" id="KAF7319661.1"/>
    </source>
</evidence>
<comment type="caution">
    <text evidence="1">The sequence shown here is derived from an EMBL/GenBank/DDBJ whole genome shotgun (WGS) entry which is preliminary data.</text>
</comment>
<accession>A0A8H6TN11</accession>
<organism evidence="1 2">
    <name type="scientific">Mycena chlorophos</name>
    <name type="common">Agaric fungus</name>
    <name type="synonym">Agaricus chlorophos</name>
    <dbReference type="NCBI Taxonomy" id="658473"/>
    <lineage>
        <taxon>Eukaryota</taxon>
        <taxon>Fungi</taxon>
        <taxon>Dikarya</taxon>
        <taxon>Basidiomycota</taxon>
        <taxon>Agaricomycotina</taxon>
        <taxon>Agaricomycetes</taxon>
        <taxon>Agaricomycetidae</taxon>
        <taxon>Agaricales</taxon>
        <taxon>Marasmiineae</taxon>
        <taxon>Mycenaceae</taxon>
        <taxon>Mycena</taxon>
    </lineage>
</organism>
<evidence type="ECO:0000313" key="2">
    <source>
        <dbReference type="Proteomes" id="UP000613580"/>
    </source>
</evidence>
<dbReference type="Proteomes" id="UP000613580">
    <property type="component" value="Unassembled WGS sequence"/>
</dbReference>
<protein>
    <submittedName>
        <fullName evidence="1">MYND-type domain-containing protein</fullName>
    </submittedName>
</protein>
<proteinExistence type="predicted"/>
<sequence>MHPLFSIHALDRLPISLRACAKRAANGSKIHKDTIISLKDRTMPNSQMRHLLPIFIADLQISRISTLRQTESWEEGRNSELLDGYIGDFIIATEFLTDLWMRGISLPPAAWRELWDLLLPWGTFLCEFEQNIGATVALQRFIGHPEQWQLCLFSSLLLLLEMATRFKNFDDEEKNLRRHLLTSQDVFSSFAHIWSRLLDAWRLELTPEVALMARHKACSSRRMCPFLASDSAAAADSKAWEAVAIARSAAGTNEASASSFCAARGVKCLPQIAPSCSPTGRLQASNSPCPHTRAAPLRSSQLSAACYAALSGALDDVVGRRSEEVRNCKPASPAVWLPSPLGNSMLQTIRKPLVSTVCDTLCPFKRWSTIPYLISSVPPNHHSSAFALAGVAALGQRGHTLDSANGVFAKTGVSAG</sequence>
<keyword evidence="2" id="KW-1185">Reference proteome</keyword>
<gene>
    <name evidence="1" type="ORF">HMN09_00306600</name>
</gene>
<name>A0A8H6TN11_MYCCL</name>
<dbReference type="AlphaFoldDB" id="A0A8H6TN11"/>
<reference evidence="1" key="1">
    <citation type="submission" date="2020-05" db="EMBL/GenBank/DDBJ databases">
        <title>Mycena genomes resolve the evolution of fungal bioluminescence.</title>
        <authorList>
            <person name="Tsai I.J."/>
        </authorList>
    </citation>
    <scope>NUCLEOTIDE SEQUENCE</scope>
    <source>
        <strain evidence="1">110903Hualien_Pintung</strain>
    </source>
</reference>
<dbReference type="EMBL" id="JACAZE010000003">
    <property type="protein sequence ID" value="KAF7319661.1"/>
    <property type="molecule type" value="Genomic_DNA"/>
</dbReference>